<keyword evidence="4 6" id="KW-1133">Transmembrane helix</keyword>
<dbReference type="CDD" id="cd12914">
    <property type="entry name" value="PDC1_DGC_like"/>
    <property type="match status" value="1"/>
</dbReference>
<keyword evidence="9" id="KW-1185">Reference proteome</keyword>
<dbReference type="Pfam" id="PF02743">
    <property type="entry name" value="dCache_1"/>
    <property type="match status" value="1"/>
</dbReference>
<evidence type="ECO:0000313" key="9">
    <source>
        <dbReference type="Proteomes" id="UP000572984"/>
    </source>
</evidence>
<dbReference type="InterPro" id="IPR033479">
    <property type="entry name" value="dCache_1"/>
</dbReference>
<dbReference type="RefSeq" id="WP_181053134.1">
    <property type="nucleotide sequence ID" value="NZ_JACDXJ010000001.1"/>
</dbReference>
<evidence type="ECO:0000256" key="3">
    <source>
        <dbReference type="ARBA" id="ARBA00022692"/>
    </source>
</evidence>
<keyword evidence="3 6" id="KW-0812">Transmembrane</keyword>
<comment type="subcellular location">
    <subcellularLocation>
        <location evidence="1">Cell membrane</location>
        <topology evidence="1">Multi-pass membrane protein</topology>
    </subcellularLocation>
</comment>
<dbReference type="EMBL" id="JACDXJ010000001">
    <property type="protein sequence ID" value="MBA1157680.1"/>
    <property type="molecule type" value="Genomic_DNA"/>
</dbReference>
<dbReference type="Gene3D" id="6.10.340.10">
    <property type="match status" value="1"/>
</dbReference>
<feature type="domain" description="Cache" evidence="7">
    <location>
        <begin position="43"/>
        <end position="267"/>
    </location>
</feature>
<evidence type="ECO:0000256" key="4">
    <source>
        <dbReference type="ARBA" id="ARBA00022989"/>
    </source>
</evidence>
<comment type="caution">
    <text evidence="8">The sequence shown here is derived from an EMBL/GenBank/DDBJ whole genome shotgun (WGS) entry which is preliminary data.</text>
</comment>
<evidence type="ECO:0000256" key="2">
    <source>
        <dbReference type="ARBA" id="ARBA00022475"/>
    </source>
</evidence>
<proteinExistence type="predicted"/>
<dbReference type="AlphaFoldDB" id="A0A838BQN6"/>
<dbReference type="Proteomes" id="UP000572984">
    <property type="component" value="Unassembled WGS sequence"/>
</dbReference>
<evidence type="ECO:0000256" key="1">
    <source>
        <dbReference type="ARBA" id="ARBA00004651"/>
    </source>
</evidence>
<evidence type="ECO:0000256" key="6">
    <source>
        <dbReference type="SAM" id="Phobius"/>
    </source>
</evidence>
<feature type="transmembrane region" description="Helical" evidence="6">
    <location>
        <begin position="284"/>
        <end position="303"/>
    </location>
</feature>
<keyword evidence="2" id="KW-1003">Cell membrane</keyword>
<accession>A0A838BQN6</accession>
<sequence>MRIGIKTLIFVIGALLMLVPAVVAGTMFTNAIQRRAEVANSARLRLLGEIVADQLGRRMHELWQDVEGMARVVRLDNPEEVRRQLTLLSQVDRRYTWIGVTDVQGRVIAASQGMLEGVSVTERPWFRRGLNGPAAVDVHEAVLLAKLLPATREPRRFVDFSAPIRNDQGAVIGVIGAHFEWTMIRDIIQAVRGQGVDALLVSRDRVVLSGPPELQETRLSEGSAVAASQGASIALRERWRDSKEYMAAVIPSIQFKDMPSFGWSLIVRADLNTVLDPTRAIAQAFWLLLGGGALVGLVLLYLFSAWLAKPLGRLVTVAEALASGRTDRPPHDETRYEEAARLSAALVRLQTFSVRPYQPSRAEKEKTTTPAS</sequence>
<evidence type="ECO:0000259" key="7">
    <source>
        <dbReference type="Pfam" id="PF02743"/>
    </source>
</evidence>
<dbReference type="GO" id="GO:0005886">
    <property type="term" value="C:plasma membrane"/>
    <property type="evidence" value="ECO:0007669"/>
    <property type="project" value="UniProtKB-SubCell"/>
</dbReference>
<dbReference type="Gene3D" id="3.30.450.20">
    <property type="entry name" value="PAS domain"/>
    <property type="match status" value="1"/>
</dbReference>
<evidence type="ECO:0000256" key="5">
    <source>
        <dbReference type="ARBA" id="ARBA00023136"/>
    </source>
</evidence>
<dbReference type="SUPFAM" id="SSF103190">
    <property type="entry name" value="Sensory domain-like"/>
    <property type="match status" value="1"/>
</dbReference>
<dbReference type="InterPro" id="IPR029151">
    <property type="entry name" value="Sensor-like_sf"/>
</dbReference>
<evidence type="ECO:0000313" key="8">
    <source>
        <dbReference type="EMBL" id="MBA1157680.1"/>
    </source>
</evidence>
<gene>
    <name evidence="8" type="ORF">H0S73_16330</name>
</gene>
<name>A0A838BQN6_9HYPH</name>
<protein>
    <submittedName>
        <fullName evidence="8">Cache domain-containing protein</fullName>
    </submittedName>
</protein>
<keyword evidence="5 6" id="KW-0472">Membrane</keyword>
<organism evidence="8 9">
    <name type="scientific">Microvirga mediterraneensis</name>
    <dbReference type="NCBI Taxonomy" id="2754695"/>
    <lineage>
        <taxon>Bacteria</taxon>
        <taxon>Pseudomonadati</taxon>
        <taxon>Pseudomonadota</taxon>
        <taxon>Alphaproteobacteria</taxon>
        <taxon>Hyphomicrobiales</taxon>
        <taxon>Methylobacteriaceae</taxon>
        <taxon>Microvirga</taxon>
    </lineage>
</organism>
<reference evidence="8 9" key="1">
    <citation type="submission" date="2020-07" db="EMBL/GenBank/DDBJ databases">
        <title>Draft genome and description of Microvirga mediterraneensis Marseille-Q2068 sp. nov.</title>
        <authorList>
            <person name="Boxberger M."/>
        </authorList>
    </citation>
    <scope>NUCLEOTIDE SEQUENCE [LARGE SCALE GENOMIC DNA]</scope>
    <source>
        <strain evidence="8 9">Marseille-Q2068</strain>
    </source>
</reference>